<accession>A0ABC9SCM0</accession>
<dbReference type="NCBIfam" id="NF047558">
    <property type="entry name" value="TPR_END_plus"/>
    <property type="match status" value="1"/>
</dbReference>
<organism evidence="1 2">
    <name type="scientific">Leptospira borgpetersenii str. Brem 328</name>
    <dbReference type="NCBI Taxonomy" id="1049780"/>
    <lineage>
        <taxon>Bacteria</taxon>
        <taxon>Pseudomonadati</taxon>
        <taxon>Spirochaetota</taxon>
        <taxon>Spirochaetia</taxon>
        <taxon>Leptospirales</taxon>
        <taxon>Leptospiraceae</taxon>
        <taxon>Leptospira</taxon>
    </lineage>
</organism>
<dbReference type="EMBL" id="AHMS02000046">
    <property type="protein sequence ID" value="EMN15512.1"/>
    <property type="molecule type" value="Genomic_DNA"/>
</dbReference>
<reference evidence="1 2" key="1">
    <citation type="submission" date="2013-01" db="EMBL/GenBank/DDBJ databases">
        <authorList>
            <person name="Harkins D.M."/>
            <person name="Durkin A.S."/>
            <person name="Brinkac L.M."/>
            <person name="Haft D.H."/>
            <person name="Selengut J.D."/>
            <person name="Sanka R."/>
            <person name="DePew J."/>
            <person name="Purushe J."/>
            <person name="Hartskeerl R.A."/>
            <person name="Ahmed A."/>
            <person name="van der Linden H."/>
            <person name="Goris M.G.A."/>
            <person name="Vinetz J.M."/>
            <person name="Sutton G.G."/>
            <person name="Nierman W.C."/>
            <person name="Fouts D.E."/>
        </authorList>
    </citation>
    <scope>NUCLEOTIDE SEQUENCE [LARGE SCALE GENOMIC DNA]</scope>
    <source>
        <strain evidence="1 2">Brem 328</strain>
    </source>
</reference>
<comment type="caution">
    <text evidence="1">The sequence shown here is derived from an EMBL/GenBank/DDBJ whole genome shotgun (WGS) entry which is preliminary data.</text>
</comment>
<evidence type="ECO:0000313" key="2">
    <source>
        <dbReference type="Proteomes" id="UP000012166"/>
    </source>
</evidence>
<sequence length="281" mass="32321">MSVFILNFFVIKINEPMFSADLKTSFPKTKNEENFSCFRGYFFSYLLMNFNRILCVLLGIGFSVNCTLLFPEKNVAERWRSSVQKIERSSGQERRLAEKEYIQNLESFQEESVESKKSLRDLILTETADRFHSYLTQNEWTRAALIAENFEKTIPFLGIGDGTIRETKSGNLYSAREDFAADLIFYTGKSKDNRFMALIQKMVPNPIGDARLAFNLACLHALNGNKQKMLHYMKIALFLGVNVLEFTKDSDFYAFRSDPDFIRMIRDGARPALGLSLIPPI</sequence>
<proteinExistence type="predicted"/>
<name>A0ABC9SCM0_LEPBO</name>
<gene>
    <name evidence="1" type="ORF">LEP1GSC056_3515</name>
</gene>
<dbReference type="Proteomes" id="UP000012166">
    <property type="component" value="Unassembled WGS sequence"/>
</dbReference>
<dbReference type="AlphaFoldDB" id="A0ABC9SCM0"/>
<protein>
    <submittedName>
        <fullName evidence="1">Uncharacterized protein</fullName>
    </submittedName>
</protein>
<evidence type="ECO:0000313" key="1">
    <source>
        <dbReference type="EMBL" id="EMN15512.1"/>
    </source>
</evidence>